<dbReference type="EMBL" id="CP031376">
    <property type="protein sequence ID" value="AXK51760.1"/>
    <property type="molecule type" value="Genomic_DNA"/>
</dbReference>
<dbReference type="InterPro" id="IPR054816">
    <property type="entry name" value="Lipoprotein_mollicutes-type_CS"/>
</dbReference>
<dbReference type="Proteomes" id="UP000254792">
    <property type="component" value="Chromosome"/>
</dbReference>
<dbReference type="AlphaFoldDB" id="A0A345Z581"/>
<sequence length="596" mass="68268">MKKLLSILGATSLVVSAPLSVVACKKKVNPNIDDEFDYDKLMRDFIDNITIIFNTEIQNQFSDYNFISEDELPDNLSYLEIVENQDQFQKGNKGGNVYNKVMDWVSSLIPIEQINSSIQNEISSDINYKPILIDSGSPLKSGIFAEEIDLLVQKDAITISSKISSSISLKGKNQEIINEPISTVVSINVFEDNGDNLLEQAKELEENYKKLINSKNANYFRFSSDSGNLSQTALEIEDNQIIINNLKEQIQTLSTDEVLINEKNLQLEVINNSIINAAGSAKSNTEYFSGEYRFGFFPTFIKAIRGVDEAEKTLLENIKGNDPEWIDYSTPILYKEMNEKIKQGAQISRWVNQYALIKNSKKTGFKNLLFNSKSEFSIDKEKDANTLAVFGTKISGIKFQLRDSEFILDDKYIFIRQEITRKNTLEYYNDFIEQAWEFHKVFLDPFLKPDGATIFNIQTPKTWKKEDFVGKTFNARDFPTNDILYANSEANAINSDFNFSLKAVQWENSRLMKFDEIYINKVGELFCYNTSQSKTHFTKVNFLVLNVSLFGDIDSNLYQPFLDFYNYNDGTSKIEKSQKEEIMDVIGAVFTLKFSQ</sequence>
<evidence type="ECO:0000313" key="2">
    <source>
        <dbReference type="EMBL" id="AXK51760.1"/>
    </source>
</evidence>
<dbReference type="OrthoDB" id="387107at2"/>
<dbReference type="PROSITE" id="PS51257">
    <property type="entry name" value="PROKAR_LIPOPROTEIN"/>
    <property type="match status" value="1"/>
</dbReference>
<evidence type="ECO:0000256" key="1">
    <source>
        <dbReference type="SAM" id="Coils"/>
    </source>
</evidence>
<dbReference type="NCBIfam" id="NF038029">
    <property type="entry name" value="LP_plasma"/>
    <property type="match status" value="1"/>
</dbReference>
<proteinExistence type="predicted"/>
<keyword evidence="1" id="KW-0175">Coiled coil</keyword>
<dbReference type="KEGG" id="salx:SALLE_v1c10900"/>
<protein>
    <recommendedName>
        <fullName evidence="4">Lipoprotein</fullName>
    </recommendedName>
</protein>
<name>A0A345Z581_9MOLU</name>
<dbReference type="RefSeq" id="WP_115558644.1">
    <property type="nucleotide sequence ID" value="NZ_CP031376.1"/>
</dbReference>
<reference evidence="2 3" key="1">
    <citation type="submission" date="2018-07" db="EMBL/GenBank/DDBJ databases">
        <title>Complete genome sequence of Spiroplasma alleghenense PLHS-1 (ATCC 51752).</title>
        <authorList>
            <person name="Chou L."/>
            <person name="Lee T.-Y."/>
            <person name="Tsai Y.-M."/>
            <person name="Kuo C.-H."/>
        </authorList>
    </citation>
    <scope>NUCLEOTIDE SEQUENCE [LARGE SCALE GENOMIC DNA]</scope>
    <source>
        <strain evidence="2 3">PLHS-1</strain>
    </source>
</reference>
<keyword evidence="3" id="KW-1185">Reference proteome</keyword>
<feature type="coiled-coil region" evidence="1">
    <location>
        <begin position="187"/>
        <end position="256"/>
    </location>
</feature>
<accession>A0A345Z581</accession>
<gene>
    <name evidence="2" type="ORF">SALLE_v1c10900</name>
</gene>
<evidence type="ECO:0008006" key="4">
    <source>
        <dbReference type="Google" id="ProtNLM"/>
    </source>
</evidence>
<organism evidence="2 3">
    <name type="scientific">Spiroplasma alleghenense</name>
    <dbReference type="NCBI Taxonomy" id="216931"/>
    <lineage>
        <taxon>Bacteria</taxon>
        <taxon>Bacillati</taxon>
        <taxon>Mycoplasmatota</taxon>
        <taxon>Mollicutes</taxon>
        <taxon>Entomoplasmatales</taxon>
        <taxon>Spiroplasmataceae</taxon>
        <taxon>Spiroplasma</taxon>
    </lineage>
</organism>
<evidence type="ECO:0000313" key="3">
    <source>
        <dbReference type="Proteomes" id="UP000254792"/>
    </source>
</evidence>